<sequence length="329" mass="37802">MFNPYPDLPHKIRCYVLNSVIGQGAYSIVYKATNVIYNIDFAVKVVGKSKVCEHNTLAYEAEVNSLTKLDHPNVIRLYDFFNEDNHLFLVLEFCSGGALEDKIVNKEEISDENKIKICVQIISALKYCYDMSVAHQDIKTSNILFDKNGRIKIADFGLSGFIKHDENINEHRGTLSYSAPEVCQSTSFNPFKSDIWSLGVLFYRLFTYSYPFEGNTKEDLKRSIINGYYQEKLTGQIRKAVKMMLVVNPDERISIEDLSKMDLFRIKKQSSLLPNLRSRSKLVPGNSLNIKLSKKKSFLLYHQSFDELPSPLRHHSFHMKSHPTAFGNF</sequence>
<protein>
    <recommendedName>
        <fullName evidence="5">Protein kinase domain-containing protein</fullName>
    </recommendedName>
</protein>
<evidence type="ECO:0000313" key="6">
    <source>
        <dbReference type="EMBL" id="KAK8845882.1"/>
    </source>
</evidence>
<dbReference type="PROSITE" id="PS50011">
    <property type="entry name" value="PROTEIN_KINASE_DOM"/>
    <property type="match status" value="1"/>
</dbReference>
<dbReference type="InterPro" id="IPR000719">
    <property type="entry name" value="Prot_kinase_dom"/>
</dbReference>
<dbReference type="Pfam" id="PF00069">
    <property type="entry name" value="Pkinase"/>
    <property type="match status" value="1"/>
</dbReference>
<feature type="binding site" evidence="3">
    <location>
        <position position="48"/>
    </location>
    <ligand>
        <name>ATP</name>
        <dbReference type="ChEBI" id="CHEBI:30616"/>
    </ligand>
</feature>
<gene>
    <name evidence="6" type="ORF">M9Y10_020809</name>
</gene>
<keyword evidence="2 3" id="KW-0067">ATP-binding</keyword>
<proteinExistence type="inferred from homology"/>
<dbReference type="PANTHER" id="PTHR24362">
    <property type="entry name" value="SERINE/THREONINE-PROTEIN KINASE NEK"/>
    <property type="match status" value="1"/>
</dbReference>
<dbReference type="InterPro" id="IPR017441">
    <property type="entry name" value="Protein_kinase_ATP_BS"/>
</dbReference>
<dbReference type="PANTHER" id="PTHR24362:SF309">
    <property type="entry name" value="PROTEIN KINASE DOMAIN-CONTAINING PROTEIN"/>
    <property type="match status" value="1"/>
</dbReference>
<dbReference type="InterPro" id="IPR008271">
    <property type="entry name" value="Ser/Thr_kinase_AS"/>
</dbReference>
<keyword evidence="7" id="KW-1185">Reference proteome</keyword>
<dbReference type="SMART" id="SM00220">
    <property type="entry name" value="S_TKc"/>
    <property type="match status" value="1"/>
</dbReference>
<evidence type="ECO:0000256" key="2">
    <source>
        <dbReference type="ARBA" id="ARBA00022840"/>
    </source>
</evidence>
<reference evidence="6 7" key="1">
    <citation type="submission" date="2024-04" db="EMBL/GenBank/DDBJ databases">
        <title>Tritrichomonas musculus Genome.</title>
        <authorList>
            <person name="Alves-Ferreira E."/>
            <person name="Grigg M."/>
            <person name="Lorenzi H."/>
            <person name="Galac M."/>
        </authorList>
    </citation>
    <scope>NUCLEOTIDE SEQUENCE [LARGE SCALE GENOMIC DNA]</scope>
    <source>
        <strain evidence="6 7">EAF2021</strain>
    </source>
</reference>
<accession>A0ABR2HGX9</accession>
<dbReference type="EMBL" id="JAPFFF010000030">
    <property type="protein sequence ID" value="KAK8845882.1"/>
    <property type="molecule type" value="Genomic_DNA"/>
</dbReference>
<name>A0ABR2HGX9_9EUKA</name>
<evidence type="ECO:0000259" key="5">
    <source>
        <dbReference type="PROSITE" id="PS50011"/>
    </source>
</evidence>
<evidence type="ECO:0000256" key="4">
    <source>
        <dbReference type="RuleBase" id="RU000304"/>
    </source>
</evidence>
<keyword evidence="1 3" id="KW-0547">Nucleotide-binding</keyword>
<dbReference type="PROSITE" id="PS00107">
    <property type="entry name" value="PROTEIN_KINASE_ATP"/>
    <property type="match status" value="1"/>
</dbReference>
<organism evidence="6 7">
    <name type="scientific">Tritrichomonas musculus</name>
    <dbReference type="NCBI Taxonomy" id="1915356"/>
    <lineage>
        <taxon>Eukaryota</taxon>
        <taxon>Metamonada</taxon>
        <taxon>Parabasalia</taxon>
        <taxon>Tritrichomonadida</taxon>
        <taxon>Tritrichomonadidae</taxon>
        <taxon>Tritrichomonas</taxon>
    </lineage>
</organism>
<feature type="domain" description="Protein kinase" evidence="5">
    <location>
        <begin position="15"/>
        <end position="264"/>
    </location>
</feature>
<evidence type="ECO:0000256" key="1">
    <source>
        <dbReference type="ARBA" id="ARBA00022741"/>
    </source>
</evidence>
<dbReference type="InterPro" id="IPR011009">
    <property type="entry name" value="Kinase-like_dom_sf"/>
</dbReference>
<dbReference type="PROSITE" id="PS00108">
    <property type="entry name" value="PROTEIN_KINASE_ST"/>
    <property type="match status" value="1"/>
</dbReference>
<dbReference type="Gene3D" id="1.10.510.10">
    <property type="entry name" value="Transferase(Phosphotransferase) domain 1"/>
    <property type="match status" value="1"/>
</dbReference>
<comment type="caution">
    <text evidence="6">The sequence shown here is derived from an EMBL/GenBank/DDBJ whole genome shotgun (WGS) entry which is preliminary data.</text>
</comment>
<evidence type="ECO:0000313" key="7">
    <source>
        <dbReference type="Proteomes" id="UP001470230"/>
    </source>
</evidence>
<comment type="similarity">
    <text evidence="4">Belongs to the protein kinase superfamily.</text>
</comment>
<keyword evidence="4" id="KW-0723">Serine/threonine-protein kinase</keyword>
<keyword evidence="4" id="KW-0808">Transferase</keyword>
<evidence type="ECO:0000256" key="3">
    <source>
        <dbReference type="PROSITE-ProRule" id="PRU10141"/>
    </source>
</evidence>
<dbReference type="Proteomes" id="UP001470230">
    <property type="component" value="Unassembled WGS sequence"/>
</dbReference>
<keyword evidence="4" id="KW-0418">Kinase</keyword>
<dbReference type="SUPFAM" id="SSF56112">
    <property type="entry name" value="Protein kinase-like (PK-like)"/>
    <property type="match status" value="1"/>
</dbReference>